<evidence type="ECO:0000313" key="6">
    <source>
        <dbReference type="Proteomes" id="UP000663866"/>
    </source>
</evidence>
<evidence type="ECO:0000313" key="2">
    <source>
        <dbReference type="EMBL" id="CAF2153478.1"/>
    </source>
</evidence>
<evidence type="ECO:0000313" key="4">
    <source>
        <dbReference type="EMBL" id="CAF3754029.1"/>
    </source>
</evidence>
<reference evidence="1" key="1">
    <citation type="submission" date="2021-02" db="EMBL/GenBank/DDBJ databases">
        <authorList>
            <person name="Nowell W R."/>
        </authorList>
    </citation>
    <scope>NUCLEOTIDE SEQUENCE</scope>
</reference>
<dbReference type="Proteomes" id="UP000663887">
    <property type="component" value="Unassembled WGS sequence"/>
</dbReference>
<organism evidence="1 5">
    <name type="scientific">Rotaria magnacalcarata</name>
    <dbReference type="NCBI Taxonomy" id="392030"/>
    <lineage>
        <taxon>Eukaryota</taxon>
        <taxon>Metazoa</taxon>
        <taxon>Spiralia</taxon>
        <taxon>Gnathifera</taxon>
        <taxon>Rotifera</taxon>
        <taxon>Eurotatoria</taxon>
        <taxon>Bdelloidea</taxon>
        <taxon>Philodinida</taxon>
        <taxon>Philodinidae</taxon>
        <taxon>Rotaria</taxon>
    </lineage>
</organism>
<dbReference type="Proteomes" id="UP000663866">
    <property type="component" value="Unassembled WGS sequence"/>
</dbReference>
<dbReference type="Proteomes" id="UP000663842">
    <property type="component" value="Unassembled WGS sequence"/>
</dbReference>
<sequence length="212" mass="23932">MSTTIRSKENDCDFPLFKTPLRTAMHTPVRNRMLSSATMNDIAFYSNHIKSLKFTGTTSMNDLQLCNDTIKTPIRSNKIKLSTPVSIQRRRALGLVNNNNPICHTLPNDDPALLANFKEVNSKLDEPVIAQVSSTNMTRSNSEDDLPQISSHSYEDTFDDLIPTDERIERMLTNQTNGINLFAFHAGIENTIRYQSPHCSRIDVSSLLDMLN</sequence>
<dbReference type="EMBL" id="CAJOBF010000094">
    <property type="protein sequence ID" value="CAF3745101.1"/>
    <property type="molecule type" value="Genomic_DNA"/>
</dbReference>
<dbReference type="AlphaFoldDB" id="A0A816P8K3"/>
<protein>
    <submittedName>
        <fullName evidence="1">Uncharacterized protein</fullName>
    </submittedName>
</protein>
<proteinExistence type="predicted"/>
<dbReference type="EMBL" id="CAJNRF010003007">
    <property type="protein sequence ID" value="CAF2045452.1"/>
    <property type="molecule type" value="Genomic_DNA"/>
</dbReference>
<evidence type="ECO:0000313" key="3">
    <source>
        <dbReference type="EMBL" id="CAF3745101.1"/>
    </source>
</evidence>
<evidence type="ECO:0000313" key="5">
    <source>
        <dbReference type="Proteomes" id="UP000663856"/>
    </source>
</evidence>
<name>A0A816P8K3_9BILA</name>
<evidence type="ECO:0000313" key="1">
    <source>
        <dbReference type="EMBL" id="CAF2045452.1"/>
    </source>
</evidence>
<accession>A0A816P8K3</accession>
<dbReference type="Proteomes" id="UP000663856">
    <property type="component" value="Unassembled WGS sequence"/>
</dbReference>
<dbReference type="EMBL" id="CAJOBG010000086">
    <property type="protein sequence ID" value="CAF3754029.1"/>
    <property type="molecule type" value="Genomic_DNA"/>
</dbReference>
<keyword evidence="6" id="KW-1185">Reference proteome</keyword>
<dbReference type="EMBL" id="CAJNRG010014156">
    <property type="protein sequence ID" value="CAF2153478.1"/>
    <property type="molecule type" value="Genomic_DNA"/>
</dbReference>
<gene>
    <name evidence="4" type="ORF">OVN521_LOCUS1298</name>
    <name evidence="3" type="ORF">UXM345_LOCUS1670</name>
    <name evidence="1" type="ORF">WKI299_LOCUS9098</name>
    <name evidence="2" type="ORF">XDN619_LOCUS29048</name>
</gene>
<comment type="caution">
    <text evidence="1">The sequence shown here is derived from an EMBL/GenBank/DDBJ whole genome shotgun (WGS) entry which is preliminary data.</text>
</comment>